<name>A0ACC0LJR9_RHOML</name>
<sequence>MACYWVKGYFLSEILLSNGLKSAIFSAIRTAKEILANNMEEADGVAESGVSGDPLVTEKGSCFWYCDCWGDGLALSSPIGYLKDLLVWELEQSEKGQSV</sequence>
<reference evidence="1" key="1">
    <citation type="submission" date="2022-02" db="EMBL/GenBank/DDBJ databases">
        <title>Plant Genome Project.</title>
        <authorList>
            <person name="Zhang R.-G."/>
        </authorList>
    </citation>
    <scope>NUCLEOTIDE SEQUENCE</scope>
    <source>
        <strain evidence="1">AT1</strain>
    </source>
</reference>
<proteinExistence type="predicted"/>
<keyword evidence="2" id="KW-1185">Reference proteome</keyword>
<evidence type="ECO:0000313" key="2">
    <source>
        <dbReference type="Proteomes" id="UP001062846"/>
    </source>
</evidence>
<accession>A0ACC0LJR9</accession>
<protein>
    <submittedName>
        <fullName evidence="1">Uncharacterized protein</fullName>
    </submittedName>
</protein>
<dbReference type="Proteomes" id="UP001062846">
    <property type="component" value="Chromosome 12"/>
</dbReference>
<organism evidence="1 2">
    <name type="scientific">Rhododendron molle</name>
    <name type="common">Chinese azalea</name>
    <name type="synonym">Azalea mollis</name>
    <dbReference type="NCBI Taxonomy" id="49168"/>
    <lineage>
        <taxon>Eukaryota</taxon>
        <taxon>Viridiplantae</taxon>
        <taxon>Streptophyta</taxon>
        <taxon>Embryophyta</taxon>
        <taxon>Tracheophyta</taxon>
        <taxon>Spermatophyta</taxon>
        <taxon>Magnoliopsida</taxon>
        <taxon>eudicotyledons</taxon>
        <taxon>Gunneridae</taxon>
        <taxon>Pentapetalae</taxon>
        <taxon>asterids</taxon>
        <taxon>Ericales</taxon>
        <taxon>Ericaceae</taxon>
        <taxon>Ericoideae</taxon>
        <taxon>Rhodoreae</taxon>
        <taxon>Rhododendron</taxon>
    </lineage>
</organism>
<gene>
    <name evidence="1" type="ORF">RHMOL_Rhmol12G0178100</name>
</gene>
<evidence type="ECO:0000313" key="1">
    <source>
        <dbReference type="EMBL" id="KAI8528832.1"/>
    </source>
</evidence>
<dbReference type="EMBL" id="CM046399">
    <property type="protein sequence ID" value="KAI8528832.1"/>
    <property type="molecule type" value="Genomic_DNA"/>
</dbReference>
<comment type="caution">
    <text evidence="1">The sequence shown here is derived from an EMBL/GenBank/DDBJ whole genome shotgun (WGS) entry which is preliminary data.</text>
</comment>